<name>A0A6A6PWK3_9PEZI</name>
<feature type="compositionally biased region" description="Acidic residues" evidence="2">
    <location>
        <begin position="82"/>
        <end position="91"/>
    </location>
</feature>
<dbReference type="GO" id="GO:0000470">
    <property type="term" value="P:maturation of LSU-rRNA"/>
    <property type="evidence" value="ECO:0007669"/>
    <property type="project" value="TreeGrafter"/>
</dbReference>
<dbReference type="Pfam" id="PF07890">
    <property type="entry name" value="Rrp15p"/>
    <property type="match status" value="1"/>
</dbReference>
<dbReference type="AlphaFoldDB" id="A0A6A6PWK3"/>
<evidence type="ECO:0000256" key="1">
    <source>
        <dbReference type="ARBA" id="ARBA00007462"/>
    </source>
</evidence>
<dbReference type="PANTHER" id="PTHR13245:SF14">
    <property type="entry name" value="RRP15-LIKE PROTEIN"/>
    <property type="match status" value="1"/>
</dbReference>
<dbReference type="GO" id="GO:0030687">
    <property type="term" value="C:preribosome, large subunit precursor"/>
    <property type="evidence" value="ECO:0007669"/>
    <property type="project" value="TreeGrafter"/>
</dbReference>
<dbReference type="GO" id="GO:0000460">
    <property type="term" value="P:maturation of 5.8S rRNA"/>
    <property type="evidence" value="ECO:0007669"/>
    <property type="project" value="TreeGrafter"/>
</dbReference>
<gene>
    <name evidence="3" type="ORF">BDY17DRAFT_297883</name>
</gene>
<comment type="similarity">
    <text evidence="1">Belongs to the RRP15 family.</text>
</comment>
<accession>A0A6A6PWK3</accession>
<feature type="compositionally biased region" description="Acidic residues" evidence="2">
    <location>
        <begin position="102"/>
        <end position="129"/>
    </location>
</feature>
<dbReference type="OrthoDB" id="20949at2759"/>
<dbReference type="Proteomes" id="UP000799767">
    <property type="component" value="Unassembled WGS sequence"/>
</dbReference>
<organism evidence="3 4">
    <name type="scientific">Neohortaea acidophila</name>
    <dbReference type="NCBI Taxonomy" id="245834"/>
    <lineage>
        <taxon>Eukaryota</taxon>
        <taxon>Fungi</taxon>
        <taxon>Dikarya</taxon>
        <taxon>Ascomycota</taxon>
        <taxon>Pezizomycotina</taxon>
        <taxon>Dothideomycetes</taxon>
        <taxon>Dothideomycetidae</taxon>
        <taxon>Mycosphaerellales</taxon>
        <taxon>Teratosphaeriaceae</taxon>
        <taxon>Neohortaea</taxon>
    </lineage>
</organism>
<sequence>MAPTSHTKRKSEDEARRPKKKPRIKRQTDYHSSEDEEAEADEDIYLHLQPTRTGANTVTPKSILKTRLQKPKPDPAEAEPTSGEEDVELDEVDRNTALNVVADDEEQEASDAEQDSDAESDSEPAESEDGVSITSSAATKAKKKRNDPDAFATSISKILSTKLTQPKRLDPILSRSKETAATTQRVADAKLDHKARAVLRAEKKQALEKGRVKDVLALERPNVDTGALLEQEKRLKKTAQRGVVRLFNAVRAAQVKAAEGMKQARDEGVVGMQKREETINEMSKQGFLDMISLGGKKVGAGA</sequence>
<proteinExistence type="inferred from homology"/>
<keyword evidence="4" id="KW-1185">Reference proteome</keyword>
<dbReference type="RefSeq" id="XP_033590247.1">
    <property type="nucleotide sequence ID" value="XM_033733659.1"/>
</dbReference>
<dbReference type="InterPro" id="IPR012459">
    <property type="entry name" value="Rrp15"/>
</dbReference>
<evidence type="ECO:0000313" key="4">
    <source>
        <dbReference type="Proteomes" id="UP000799767"/>
    </source>
</evidence>
<feature type="compositionally biased region" description="Acidic residues" evidence="2">
    <location>
        <begin position="34"/>
        <end position="43"/>
    </location>
</feature>
<dbReference type="PANTHER" id="PTHR13245">
    <property type="entry name" value="RRP15-LIKE PROTEIN"/>
    <property type="match status" value="1"/>
</dbReference>
<dbReference type="GeneID" id="54474661"/>
<feature type="compositionally biased region" description="Basic and acidic residues" evidence="2">
    <location>
        <begin position="167"/>
        <end position="178"/>
    </location>
</feature>
<feature type="region of interest" description="Disordered" evidence="2">
    <location>
        <begin position="166"/>
        <end position="187"/>
    </location>
</feature>
<reference evidence="3" key="1">
    <citation type="journal article" date="2020" name="Stud. Mycol.">
        <title>101 Dothideomycetes genomes: a test case for predicting lifestyles and emergence of pathogens.</title>
        <authorList>
            <person name="Haridas S."/>
            <person name="Albert R."/>
            <person name="Binder M."/>
            <person name="Bloem J."/>
            <person name="Labutti K."/>
            <person name="Salamov A."/>
            <person name="Andreopoulos B."/>
            <person name="Baker S."/>
            <person name="Barry K."/>
            <person name="Bills G."/>
            <person name="Bluhm B."/>
            <person name="Cannon C."/>
            <person name="Castanera R."/>
            <person name="Culley D."/>
            <person name="Daum C."/>
            <person name="Ezra D."/>
            <person name="Gonzalez J."/>
            <person name="Henrissat B."/>
            <person name="Kuo A."/>
            <person name="Liang C."/>
            <person name="Lipzen A."/>
            <person name="Lutzoni F."/>
            <person name="Magnuson J."/>
            <person name="Mondo S."/>
            <person name="Nolan M."/>
            <person name="Ohm R."/>
            <person name="Pangilinan J."/>
            <person name="Park H.-J."/>
            <person name="Ramirez L."/>
            <person name="Alfaro M."/>
            <person name="Sun H."/>
            <person name="Tritt A."/>
            <person name="Yoshinaga Y."/>
            <person name="Zwiers L.-H."/>
            <person name="Turgeon B."/>
            <person name="Goodwin S."/>
            <person name="Spatafora J."/>
            <person name="Crous P."/>
            <person name="Grigoriev I."/>
        </authorList>
    </citation>
    <scope>NUCLEOTIDE SEQUENCE</scope>
    <source>
        <strain evidence="3">CBS 113389</strain>
    </source>
</reference>
<dbReference type="EMBL" id="MU001635">
    <property type="protein sequence ID" value="KAF2483677.1"/>
    <property type="molecule type" value="Genomic_DNA"/>
</dbReference>
<feature type="compositionally biased region" description="Polar residues" evidence="2">
    <location>
        <begin position="50"/>
        <end position="60"/>
    </location>
</feature>
<evidence type="ECO:0000256" key="2">
    <source>
        <dbReference type="SAM" id="MobiDB-lite"/>
    </source>
</evidence>
<feature type="region of interest" description="Disordered" evidence="2">
    <location>
        <begin position="1"/>
        <end position="151"/>
    </location>
</feature>
<protein>
    <submittedName>
        <fullName evidence="3">Rrp15p-domain-containing protein</fullName>
    </submittedName>
</protein>
<evidence type="ECO:0000313" key="3">
    <source>
        <dbReference type="EMBL" id="KAF2483677.1"/>
    </source>
</evidence>